<gene>
    <name evidence="1" type="ORF">C7B46_01260</name>
</gene>
<dbReference type="AlphaFoldDB" id="A0A2T2XLE8"/>
<dbReference type="EMBL" id="PXYW01000002">
    <property type="protein sequence ID" value="PSR35326.1"/>
    <property type="molecule type" value="Genomic_DNA"/>
</dbReference>
<name>A0A2T2XLE8_9FIRM</name>
<accession>A0A2T2XLE8</accession>
<organism evidence="1 2">
    <name type="scientific">Sulfobacillus benefaciens</name>
    <dbReference type="NCBI Taxonomy" id="453960"/>
    <lineage>
        <taxon>Bacteria</taxon>
        <taxon>Bacillati</taxon>
        <taxon>Bacillota</taxon>
        <taxon>Clostridia</taxon>
        <taxon>Eubacteriales</taxon>
        <taxon>Clostridiales Family XVII. Incertae Sedis</taxon>
        <taxon>Sulfobacillus</taxon>
    </lineage>
</organism>
<protein>
    <submittedName>
        <fullName evidence="1">Uncharacterized protein</fullName>
    </submittedName>
</protein>
<dbReference type="Proteomes" id="UP000242972">
    <property type="component" value="Unassembled WGS sequence"/>
</dbReference>
<evidence type="ECO:0000313" key="2">
    <source>
        <dbReference type="Proteomes" id="UP000242972"/>
    </source>
</evidence>
<evidence type="ECO:0000313" key="1">
    <source>
        <dbReference type="EMBL" id="PSR35326.1"/>
    </source>
</evidence>
<reference evidence="1 2" key="1">
    <citation type="journal article" date="2014" name="BMC Genomics">
        <title>Comparison of environmental and isolate Sulfobacillus genomes reveals diverse carbon, sulfur, nitrogen, and hydrogen metabolisms.</title>
        <authorList>
            <person name="Justice N.B."/>
            <person name="Norman A."/>
            <person name="Brown C.T."/>
            <person name="Singh A."/>
            <person name="Thomas B.C."/>
            <person name="Banfield J.F."/>
        </authorList>
    </citation>
    <scope>NUCLEOTIDE SEQUENCE [LARGE SCALE GENOMIC DNA]</scope>
    <source>
        <strain evidence="1">AMDSBA4</strain>
    </source>
</reference>
<sequence length="73" mass="8062">MGLDTAEWRRGRPEGTGRSQLLLVASYAVGIIIVQNDCQINIFLGKAFCPVAFFWLYPGDFARNEGHGVASYP</sequence>
<comment type="caution">
    <text evidence="1">The sequence shown here is derived from an EMBL/GenBank/DDBJ whole genome shotgun (WGS) entry which is preliminary data.</text>
</comment>
<proteinExistence type="predicted"/>